<dbReference type="SUPFAM" id="SSF57802">
    <property type="entry name" value="Rubredoxin-like"/>
    <property type="match status" value="1"/>
</dbReference>
<keyword evidence="4" id="KW-1185">Reference proteome</keyword>
<name>A0ABD1YIH4_9MARC</name>
<dbReference type="Proteomes" id="UP001605036">
    <property type="component" value="Unassembled WGS sequence"/>
</dbReference>
<sequence length="167" mass="17628">MAAIQSVIAGTSSLATFSTARSGTVSSSGFQVKAWTRPAARRGLSLRAEYQSPEKGGAGHPASPSTSPGVSGTEAPLGVYSTTTPIEQKSVPKEQRVAYICQSCGYIYDLDIPFEEQDDATYACPVCNAAKTDFIMANTTLGDEPYDVTRDDTVDGKPDSEKSGNMN</sequence>
<feature type="domain" description="Rubredoxin-like" evidence="2">
    <location>
        <begin position="96"/>
        <end position="137"/>
    </location>
</feature>
<protein>
    <recommendedName>
        <fullName evidence="2">Rubredoxin-like domain-containing protein</fullName>
    </recommendedName>
</protein>
<organism evidence="3 4">
    <name type="scientific">Riccia fluitans</name>
    <dbReference type="NCBI Taxonomy" id="41844"/>
    <lineage>
        <taxon>Eukaryota</taxon>
        <taxon>Viridiplantae</taxon>
        <taxon>Streptophyta</taxon>
        <taxon>Embryophyta</taxon>
        <taxon>Marchantiophyta</taxon>
        <taxon>Marchantiopsida</taxon>
        <taxon>Marchantiidae</taxon>
        <taxon>Marchantiales</taxon>
        <taxon>Ricciaceae</taxon>
        <taxon>Riccia</taxon>
    </lineage>
</organism>
<gene>
    <name evidence="3" type="ORF">R1flu_015275</name>
</gene>
<dbReference type="EMBL" id="JBHFFA010000004">
    <property type="protein sequence ID" value="KAL2630589.1"/>
    <property type="molecule type" value="Genomic_DNA"/>
</dbReference>
<feature type="region of interest" description="Disordered" evidence="1">
    <location>
        <begin position="143"/>
        <end position="167"/>
    </location>
</feature>
<dbReference type="Gene3D" id="2.20.28.10">
    <property type="match status" value="1"/>
</dbReference>
<dbReference type="AlphaFoldDB" id="A0ABD1YIH4"/>
<evidence type="ECO:0000259" key="2">
    <source>
        <dbReference type="PROSITE" id="PS50903"/>
    </source>
</evidence>
<feature type="region of interest" description="Disordered" evidence="1">
    <location>
        <begin position="51"/>
        <end position="78"/>
    </location>
</feature>
<proteinExistence type="predicted"/>
<dbReference type="CDD" id="cd00350">
    <property type="entry name" value="rubredoxin_like"/>
    <property type="match status" value="1"/>
</dbReference>
<accession>A0ABD1YIH4</accession>
<dbReference type="InterPro" id="IPR024934">
    <property type="entry name" value="Rubredoxin-like_dom"/>
</dbReference>
<dbReference type="PANTHER" id="PTHR48136">
    <property type="entry name" value="RUBREDOXIN-LIKE SUPERFAMILY PROTEIN"/>
    <property type="match status" value="1"/>
</dbReference>
<feature type="compositionally biased region" description="Basic and acidic residues" evidence="1">
    <location>
        <begin position="147"/>
        <end position="167"/>
    </location>
</feature>
<comment type="caution">
    <text evidence="3">The sequence shown here is derived from an EMBL/GenBank/DDBJ whole genome shotgun (WGS) entry which is preliminary data.</text>
</comment>
<evidence type="ECO:0000313" key="3">
    <source>
        <dbReference type="EMBL" id="KAL2630589.1"/>
    </source>
</evidence>
<evidence type="ECO:0000313" key="4">
    <source>
        <dbReference type="Proteomes" id="UP001605036"/>
    </source>
</evidence>
<evidence type="ECO:0000256" key="1">
    <source>
        <dbReference type="SAM" id="MobiDB-lite"/>
    </source>
</evidence>
<dbReference type="PROSITE" id="PS50903">
    <property type="entry name" value="RUBREDOXIN_LIKE"/>
    <property type="match status" value="1"/>
</dbReference>
<dbReference type="PANTHER" id="PTHR48136:SF1">
    <property type="entry name" value="RUBREDOXIN-LIKE SUPERFAMILY PROTEIN"/>
    <property type="match status" value="1"/>
</dbReference>
<reference evidence="3 4" key="1">
    <citation type="submission" date="2024-09" db="EMBL/GenBank/DDBJ databases">
        <title>Chromosome-scale assembly of Riccia fluitans.</title>
        <authorList>
            <person name="Paukszto L."/>
            <person name="Sawicki J."/>
            <person name="Karawczyk K."/>
            <person name="Piernik-Szablinska J."/>
            <person name="Szczecinska M."/>
            <person name="Mazdziarz M."/>
        </authorList>
    </citation>
    <scope>NUCLEOTIDE SEQUENCE [LARGE SCALE GENOMIC DNA]</scope>
    <source>
        <strain evidence="3">Rf_01</strain>
        <tissue evidence="3">Aerial parts of the thallus</tissue>
    </source>
</reference>